<name>A0A4U0SDU2_9ACTN</name>
<dbReference type="Proteomes" id="UP000305778">
    <property type="component" value="Unassembled WGS sequence"/>
</dbReference>
<feature type="chain" id="PRO_5039302528" description="DUF3558 domain-containing protein" evidence="1">
    <location>
        <begin position="24"/>
        <end position="185"/>
    </location>
</feature>
<dbReference type="AlphaFoldDB" id="A0A4U0SDU2"/>
<protein>
    <recommendedName>
        <fullName evidence="4">DUF3558 domain-containing protein</fullName>
    </recommendedName>
</protein>
<evidence type="ECO:0000313" key="3">
    <source>
        <dbReference type="Proteomes" id="UP000305778"/>
    </source>
</evidence>
<dbReference type="EMBL" id="SUMC01000040">
    <property type="protein sequence ID" value="TKA06347.1"/>
    <property type="molecule type" value="Genomic_DNA"/>
</dbReference>
<reference evidence="2 3" key="1">
    <citation type="submission" date="2019-04" db="EMBL/GenBank/DDBJ databases">
        <title>Streptomyces oryziradicis sp. nov., a novel actinomycete isolated from rhizosphere soil of rice (Oryza sativa L.).</title>
        <authorList>
            <person name="Li C."/>
        </authorList>
    </citation>
    <scope>NUCLEOTIDE SEQUENCE [LARGE SCALE GENOMIC DNA]</scope>
    <source>
        <strain evidence="2 3">NEAU-C40</strain>
    </source>
</reference>
<organism evidence="2 3">
    <name type="scientific">Actinacidiphila oryziradicis</name>
    <dbReference type="NCBI Taxonomy" id="2571141"/>
    <lineage>
        <taxon>Bacteria</taxon>
        <taxon>Bacillati</taxon>
        <taxon>Actinomycetota</taxon>
        <taxon>Actinomycetes</taxon>
        <taxon>Kitasatosporales</taxon>
        <taxon>Streptomycetaceae</taxon>
        <taxon>Actinacidiphila</taxon>
    </lineage>
</organism>
<proteinExistence type="predicted"/>
<evidence type="ECO:0000256" key="1">
    <source>
        <dbReference type="SAM" id="SignalP"/>
    </source>
</evidence>
<comment type="caution">
    <text evidence="2">The sequence shown here is derived from an EMBL/GenBank/DDBJ whole genome shotgun (WGS) entry which is preliminary data.</text>
</comment>
<evidence type="ECO:0000313" key="2">
    <source>
        <dbReference type="EMBL" id="TKA06347.1"/>
    </source>
</evidence>
<evidence type="ECO:0008006" key="4">
    <source>
        <dbReference type="Google" id="ProtNLM"/>
    </source>
</evidence>
<dbReference type="RefSeq" id="WP_136727593.1">
    <property type="nucleotide sequence ID" value="NZ_SUMC01000040.1"/>
</dbReference>
<feature type="signal peptide" evidence="1">
    <location>
        <begin position="1"/>
        <end position="23"/>
    </location>
</feature>
<gene>
    <name evidence="2" type="ORF">FCI23_32415</name>
</gene>
<keyword evidence="3" id="KW-1185">Reference proteome</keyword>
<keyword evidence="1" id="KW-0732">Signal</keyword>
<dbReference type="OrthoDB" id="4351023at2"/>
<accession>A0A4U0SDU2</accession>
<sequence>MQTPRITAVATMAVVLAATACGAGQGSTHNGTSRPTGVVTVLKVMDASHCPSRRPQPTASNVSGLKDRLEPIAANRLLLCGYGGITSTGRPRPPAQARITSHAVIDRLRTILNGLRPPASGTYNCPNDTGGAVLEIFSAGEQAVEIDEPLTGCQFVTNGQRTGQAADSALRTTVLSLLSPQAGLS</sequence>
<dbReference type="PROSITE" id="PS51257">
    <property type="entry name" value="PROKAR_LIPOPROTEIN"/>
    <property type="match status" value="1"/>
</dbReference>